<proteinExistence type="inferred from homology"/>
<keyword evidence="7" id="KW-0282">Flagellum</keyword>
<dbReference type="AlphaFoldDB" id="A0A0B9GVZ8"/>
<comment type="function">
    <text evidence="4">Flagellin is the subunit protein which polymerizes to form the filaments of bacterial flagella.</text>
</comment>
<gene>
    <name evidence="7" type="ORF">RJ45_14740</name>
</gene>
<protein>
    <recommendedName>
        <fullName evidence="4">Flagellin</fullName>
    </recommendedName>
</protein>
<dbReference type="RefSeq" id="WP_039463592.1">
    <property type="nucleotide sequence ID" value="NZ_JWLZ01000167.1"/>
</dbReference>
<keyword evidence="7" id="KW-0969">Cilium</keyword>
<reference evidence="7 8" key="1">
    <citation type="submission" date="2014-12" db="EMBL/GenBank/DDBJ databases">
        <title>Genome sequencing of Photobacterium gaetbulicola AD005a.</title>
        <authorList>
            <person name="Adrian T.G.S."/>
            <person name="Chan K.G."/>
        </authorList>
    </citation>
    <scope>NUCLEOTIDE SEQUENCE [LARGE SCALE GENOMIC DNA]</scope>
    <source>
        <strain evidence="7 8">AD005a</strain>
    </source>
</reference>
<keyword evidence="7" id="KW-0966">Cell projection</keyword>
<keyword evidence="3 4" id="KW-0975">Bacterial flagellum</keyword>
<dbReference type="InterPro" id="IPR001029">
    <property type="entry name" value="Flagellin_N"/>
</dbReference>
<evidence type="ECO:0000256" key="3">
    <source>
        <dbReference type="ARBA" id="ARBA00023143"/>
    </source>
</evidence>
<evidence type="ECO:0000256" key="4">
    <source>
        <dbReference type="RuleBase" id="RU362073"/>
    </source>
</evidence>
<comment type="subcellular location">
    <subcellularLocation>
        <location evidence="4">Secreted</location>
    </subcellularLocation>
    <subcellularLocation>
        <location evidence="4">Bacterial flagellum</location>
    </subcellularLocation>
</comment>
<feature type="domain" description="Flagellin C-terminal" evidence="6">
    <location>
        <begin position="225"/>
        <end position="306"/>
    </location>
</feature>
<dbReference type="EMBL" id="JWLZ01000167">
    <property type="protein sequence ID" value="KHT62896.1"/>
    <property type="molecule type" value="Genomic_DNA"/>
</dbReference>
<dbReference type="SUPFAM" id="SSF64518">
    <property type="entry name" value="Phase 1 flagellin"/>
    <property type="match status" value="1"/>
</dbReference>
<dbReference type="PRINTS" id="PR00207">
    <property type="entry name" value="FLAGELLIN"/>
</dbReference>
<dbReference type="GO" id="GO:0009288">
    <property type="term" value="C:bacterial-type flagellum"/>
    <property type="evidence" value="ECO:0007669"/>
    <property type="project" value="UniProtKB-SubCell"/>
</dbReference>
<dbReference type="PANTHER" id="PTHR42792:SF2">
    <property type="entry name" value="FLAGELLIN"/>
    <property type="match status" value="1"/>
</dbReference>
<dbReference type="Pfam" id="PF00669">
    <property type="entry name" value="Flagellin_N"/>
    <property type="match status" value="1"/>
</dbReference>
<accession>A0A0B9GVZ8</accession>
<dbReference type="PANTHER" id="PTHR42792">
    <property type="entry name" value="FLAGELLIN"/>
    <property type="match status" value="1"/>
</dbReference>
<evidence type="ECO:0000259" key="6">
    <source>
        <dbReference type="Pfam" id="PF00700"/>
    </source>
</evidence>
<name>A0A0B9GVZ8_9GAMM</name>
<dbReference type="InterPro" id="IPR001492">
    <property type="entry name" value="Flagellin"/>
</dbReference>
<dbReference type="InterPro" id="IPR054892">
    <property type="entry name" value="lat_flg_LafA"/>
</dbReference>
<dbReference type="GO" id="GO:0005576">
    <property type="term" value="C:extracellular region"/>
    <property type="evidence" value="ECO:0007669"/>
    <property type="project" value="UniProtKB-SubCell"/>
</dbReference>
<evidence type="ECO:0000259" key="5">
    <source>
        <dbReference type="Pfam" id="PF00669"/>
    </source>
</evidence>
<dbReference type="GO" id="GO:0005198">
    <property type="term" value="F:structural molecule activity"/>
    <property type="evidence" value="ECO:0007669"/>
    <property type="project" value="UniProtKB-UniRule"/>
</dbReference>
<evidence type="ECO:0000256" key="2">
    <source>
        <dbReference type="ARBA" id="ARBA00022525"/>
    </source>
</evidence>
<keyword evidence="2 4" id="KW-0964">Secreted</keyword>
<comment type="caution">
    <text evidence="7">The sequence shown here is derived from an EMBL/GenBank/DDBJ whole genome shotgun (WGS) entry which is preliminary data.</text>
</comment>
<dbReference type="Gene3D" id="1.20.1330.10">
    <property type="entry name" value="f41 fragment of flagellin, N-terminal domain"/>
    <property type="match status" value="1"/>
</dbReference>
<sequence>MLSIHTNYTSLLTQNNLNKTSGAMDNAMQRISTGFRINSAADDAAGLQIATRLQSQVNGLGVAQRNSQDAISMMQTAEGAFDEMTNIAHRMKDLATQAANGTNSADEHEAMQAEWDQLAAELDSVIENTQFGSGNNLFAAGGQFDGAVTFQIGSSTSETLTVDISGSLDDIRTAIGNLATADLSTAGDEDPAGDGSQPAIPSGAALAMDAVDALLNGTPESAAGADDATAGIGAVRSELGANINRLEHTVVNLGNMSENTEMAKGRIMDTDYAVESSNMMKNQMLTQMSMSMLSQANGMSGMVMSLVG</sequence>
<organism evidence="7 8">
    <name type="scientific">Photobacterium gaetbulicola</name>
    <dbReference type="NCBI Taxonomy" id="1295392"/>
    <lineage>
        <taxon>Bacteria</taxon>
        <taxon>Pseudomonadati</taxon>
        <taxon>Pseudomonadota</taxon>
        <taxon>Gammaproteobacteria</taxon>
        <taxon>Vibrionales</taxon>
        <taxon>Vibrionaceae</taxon>
        <taxon>Photobacterium</taxon>
    </lineage>
</organism>
<dbReference type="Proteomes" id="UP000031278">
    <property type="component" value="Unassembled WGS sequence"/>
</dbReference>
<feature type="domain" description="Flagellin N-terminal" evidence="5">
    <location>
        <begin position="4"/>
        <end position="139"/>
    </location>
</feature>
<evidence type="ECO:0000313" key="8">
    <source>
        <dbReference type="Proteomes" id="UP000031278"/>
    </source>
</evidence>
<dbReference type="NCBIfam" id="NF038071">
    <property type="entry name" value="lat_flg_LafA_2"/>
    <property type="match status" value="1"/>
</dbReference>
<comment type="similarity">
    <text evidence="1 4">Belongs to the bacterial flagellin family.</text>
</comment>
<dbReference type="Pfam" id="PF00700">
    <property type="entry name" value="Flagellin_C"/>
    <property type="match status" value="1"/>
</dbReference>
<dbReference type="InterPro" id="IPR046358">
    <property type="entry name" value="Flagellin_C"/>
</dbReference>
<evidence type="ECO:0000313" key="7">
    <source>
        <dbReference type="EMBL" id="KHT62896.1"/>
    </source>
</evidence>
<evidence type="ECO:0000256" key="1">
    <source>
        <dbReference type="ARBA" id="ARBA00005709"/>
    </source>
</evidence>